<dbReference type="CDD" id="cd20379">
    <property type="entry name" value="Tudor_dTUD-like"/>
    <property type="match status" value="1"/>
</dbReference>
<feature type="region of interest" description="Disordered" evidence="1">
    <location>
        <begin position="1"/>
        <end position="94"/>
    </location>
</feature>
<dbReference type="Proteomes" id="UP001642540">
    <property type="component" value="Unassembled WGS sequence"/>
</dbReference>
<evidence type="ECO:0000313" key="4">
    <source>
        <dbReference type="Proteomes" id="UP001642540"/>
    </source>
</evidence>
<dbReference type="Pfam" id="PF00567">
    <property type="entry name" value="TUDOR"/>
    <property type="match status" value="1"/>
</dbReference>
<dbReference type="PANTHER" id="PTHR22948:SF76">
    <property type="entry name" value="FI20010P1-RELATED"/>
    <property type="match status" value="1"/>
</dbReference>
<dbReference type="InterPro" id="IPR035437">
    <property type="entry name" value="SNase_OB-fold_sf"/>
</dbReference>
<accession>A0ABP1Q9T2</accession>
<gene>
    <name evidence="3" type="ORF">ODALV1_LOCUS8726</name>
</gene>
<feature type="compositionally biased region" description="Polar residues" evidence="1">
    <location>
        <begin position="31"/>
        <end position="47"/>
    </location>
</feature>
<dbReference type="Gene3D" id="2.40.50.90">
    <property type="match status" value="1"/>
</dbReference>
<feature type="compositionally biased region" description="Basic and acidic residues" evidence="1">
    <location>
        <begin position="48"/>
        <end position="74"/>
    </location>
</feature>
<protein>
    <recommendedName>
        <fullName evidence="2">Tudor domain-containing protein</fullName>
    </recommendedName>
</protein>
<evidence type="ECO:0000313" key="3">
    <source>
        <dbReference type="EMBL" id="CAL8094227.1"/>
    </source>
</evidence>
<feature type="compositionally biased region" description="Polar residues" evidence="1">
    <location>
        <begin position="78"/>
        <end position="87"/>
    </location>
</feature>
<dbReference type="InterPro" id="IPR050621">
    <property type="entry name" value="Tudor_domain_containing"/>
</dbReference>
<comment type="caution">
    <text evidence="3">The sequence shown here is derived from an EMBL/GenBank/DDBJ whole genome shotgun (WGS) entry which is preliminary data.</text>
</comment>
<name>A0ABP1Q9T2_9HEXA</name>
<dbReference type="Gene3D" id="2.30.30.140">
    <property type="match status" value="1"/>
</dbReference>
<dbReference type="InterPro" id="IPR002999">
    <property type="entry name" value="Tudor"/>
</dbReference>
<organism evidence="3 4">
    <name type="scientific">Orchesella dallaii</name>
    <dbReference type="NCBI Taxonomy" id="48710"/>
    <lineage>
        <taxon>Eukaryota</taxon>
        <taxon>Metazoa</taxon>
        <taxon>Ecdysozoa</taxon>
        <taxon>Arthropoda</taxon>
        <taxon>Hexapoda</taxon>
        <taxon>Collembola</taxon>
        <taxon>Entomobryomorpha</taxon>
        <taxon>Entomobryoidea</taxon>
        <taxon>Orchesellidae</taxon>
        <taxon>Orchesellinae</taxon>
        <taxon>Orchesella</taxon>
    </lineage>
</organism>
<evidence type="ECO:0000259" key="2">
    <source>
        <dbReference type="Pfam" id="PF00567"/>
    </source>
</evidence>
<dbReference type="EMBL" id="CAXLJM020000026">
    <property type="protein sequence ID" value="CAL8094227.1"/>
    <property type="molecule type" value="Genomic_DNA"/>
</dbReference>
<reference evidence="3 4" key="1">
    <citation type="submission" date="2024-08" db="EMBL/GenBank/DDBJ databases">
        <authorList>
            <person name="Cucini C."/>
            <person name="Frati F."/>
        </authorList>
    </citation>
    <scope>NUCLEOTIDE SEQUENCE [LARGE SCALE GENOMIC DNA]</scope>
</reference>
<evidence type="ECO:0000256" key="1">
    <source>
        <dbReference type="SAM" id="MobiDB-lite"/>
    </source>
</evidence>
<feature type="domain" description="Tudor" evidence="2">
    <location>
        <begin position="313"/>
        <end position="437"/>
    </location>
</feature>
<proteinExistence type="predicted"/>
<keyword evidence="4" id="KW-1185">Reference proteome</keyword>
<sequence>MDNIERKKLTVTPEDTGALLAKQSEDDDTFSLDSNSSETYSVDSNFNDDIKQNDKEDNKNVTRTEESPTPEPEKNINPFLSSLSSKQAGHDREDKVVTALKGSRFRHPKVDSILKLRLVQQRPFKTTSKPLFELAERSEEYKTMEKRMLQVYKMLPAKHVLQCSQIFKGKYAVLMDVGGSAVYRIRFLSVPLGGVVSVEMIDYYVKREVDTRCMFYHLLESFAELPPRVTAIEMDGMSHYLNHKLFTQFVSHTSEQFLFDGDLTAVVQSNGKVVVYSDLIRIVYVHGINGYITNKFIKTLKEPKLPPLFNPKDDVYVVNAENNGVISLQMKSISGQHFQEIFDSCSGDRIQKLKGKVKLPETNLGKNEEKYFAPSKADAKDYRATILCRIDNENVRVHFIDYGDEAIVKIEDLVRCHDVHLLLALFPPQCIKVHLKNIQTLNADDYFKKYHSYDEPYTVQVVENVTDSLAEVVLWSRDSEKSLNQKIIEDTLGNPSNPSYKPESMIGYSDNWFGKFNLYVVLSGARRLSSGMELVVNVSHHASMSKMFFITPAEHDQRLREFETEIDTEYNLPWNSVSYLGSWVKGKAMLCYSIELRKVARALLVEEKVVNLPLGLDDGENETAKHCMRLWEVYLIDYGIREIISTPNFRMIMPHQIKTPAFGIRATCKTLDIQRKLQEWTSNYRTVQKTVVIQLIRKDRFGEIAQIVFK</sequence>
<dbReference type="SUPFAM" id="SSF63748">
    <property type="entry name" value="Tudor/PWWP/MBT"/>
    <property type="match status" value="1"/>
</dbReference>
<dbReference type="PANTHER" id="PTHR22948">
    <property type="entry name" value="TUDOR DOMAIN CONTAINING PROTEIN"/>
    <property type="match status" value="1"/>
</dbReference>